<proteinExistence type="predicted"/>
<dbReference type="EMBL" id="CM056812">
    <property type="protein sequence ID" value="KAJ8617002.1"/>
    <property type="molecule type" value="Genomic_DNA"/>
</dbReference>
<organism evidence="1 2">
    <name type="scientific">Persea americana</name>
    <name type="common">Avocado</name>
    <dbReference type="NCBI Taxonomy" id="3435"/>
    <lineage>
        <taxon>Eukaryota</taxon>
        <taxon>Viridiplantae</taxon>
        <taxon>Streptophyta</taxon>
        <taxon>Embryophyta</taxon>
        <taxon>Tracheophyta</taxon>
        <taxon>Spermatophyta</taxon>
        <taxon>Magnoliopsida</taxon>
        <taxon>Magnoliidae</taxon>
        <taxon>Laurales</taxon>
        <taxon>Lauraceae</taxon>
        <taxon>Persea</taxon>
    </lineage>
</organism>
<sequence length="197" mass="21579">MSTFSKDHASSSCSSSTAANALRQLRGDEEEGGVRDMRNAKVDIFSRLFVGLGLCLAFRVNAQQLLLIISNAARQFVGTLDFKNEDDSTTKIHDIEHGAMQPSTEQQTSEDARESSPLTDERISDNGTVQMLPNSTVQTNINNGEQQNAVNGLLSRGESTTENRTFGFEINPSTPWLCMPWIMAAVIILLGLLVPFL</sequence>
<protein>
    <submittedName>
        <fullName evidence="1">Uncharacterized protein</fullName>
    </submittedName>
</protein>
<evidence type="ECO:0000313" key="1">
    <source>
        <dbReference type="EMBL" id="KAJ8617002.1"/>
    </source>
</evidence>
<accession>A0ACC2K7N3</accession>
<name>A0ACC2K7N3_PERAE</name>
<evidence type="ECO:0000313" key="2">
    <source>
        <dbReference type="Proteomes" id="UP001234297"/>
    </source>
</evidence>
<keyword evidence="2" id="KW-1185">Reference proteome</keyword>
<gene>
    <name evidence="1" type="ORF">MRB53_013188</name>
</gene>
<reference evidence="1 2" key="1">
    <citation type="journal article" date="2022" name="Hortic Res">
        <title>A haplotype resolved chromosomal level avocado genome allows analysis of novel avocado genes.</title>
        <authorList>
            <person name="Nath O."/>
            <person name="Fletcher S.J."/>
            <person name="Hayward A."/>
            <person name="Shaw L.M."/>
            <person name="Masouleh A.K."/>
            <person name="Furtado A."/>
            <person name="Henry R.J."/>
            <person name="Mitter N."/>
        </authorList>
    </citation>
    <scope>NUCLEOTIDE SEQUENCE [LARGE SCALE GENOMIC DNA]</scope>
    <source>
        <strain evidence="2">cv. Hass</strain>
    </source>
</reference>
<comment type="caution">
    <text evidence="1">The sequence shown here is derived from an EMBL/GenBank/DDBJ whole genome shotgun (WGS) entry which is preliminary data.</text>
</comment>
<dbReference type="Proteomes" id="UP001234297">
    <property type="component" value="Chromosome 4"/>
</dbReference>